<feature type="transmembrane region" description="Helical" evidence="6">
    <location>
        <begin position="377"/>
        <end position="396"/>
    </location>
</feature>
<keyword evidence="9" id="KW-1185">Reference proteome</keyword>
<feature type="transmembrane region" description="Helical" evidence="6">
    <location>
        <begin position="528"/>
        <end position="549"/>
    </location>
</feature>
<keyword evidence="3 6" id="KW-0812">Transmembrane</keyword>
<dbReference type="EMBL" id="JAMKOV010000006">
    <property type="protein sequence ID" value="KAI8039227.1"/>
    <property type="molecule type" value="Genomic_DNA"/>
</dbReference>
<organism evidence="8 9">
    <name type="scientific">Drosophila gunungcola</name>
    <name type="common">fruit fly</name>
    <dbReference type="NCBI Taxonomy" id="103775"/>
    <lineage>
        <taxon>Eukaryota</taxon>
        <taxon>Metazoa</taxon>
        <taxon>Ecdysozoa</taxon>
        <taxon>Arthropoda</taxon>
        <taxon>Hexapoda</taxon>
        <taxon>Insecta</taxon>
        <taxon>Pterygota</taxon>
        <taxon>Neoptera</taxon>
        <taxon>Endopterygota</taxon>
        <taxon>Diptera</taxon>
        <taxon>Brachycera</taxon>
        <taxon>Muscomorpha</taxon>
        <taxon>Ephydroidea</taxon>
        <taxon>Drosophilidae</taxon>
        <taxon>Drosophila</taxon>
        <taxon>Sophophora</taxon>
    </lineage>
</organism>
<accession>A0A9Q0BNR7</accession>
<feature type="transmembrane region" description="Helical" evidence="6">
    <location>
        <begin position="569"/>
        <end position="593"/>
    </location>
</feature>
<feature type="domain" description="Citrate transporter-like" evidence="7">
    <location>
        <begin position="209"/>
        <end position="619"/>
    </location>
</feature>
<evidence type="ECO:0000256" key="4">
    <source>
        <dbReference type="ARBA" id="ARBA00022989"/>
    </source>
</evidence>
<dbReference type="Pfam" id="PF03600">
    <property type="entry name" value="CitMHS"/>
    <property type="match status" value="1"/>
</dbReference>
<evidence type="ECO:0000256" key="1">
    <source>
        <dbReference type="ARBA" id="ARBA00004141"/>
    </source>
</evidence>
<feature type="transmembrane region" description="Helical" evidence="6">
    <location>
        <begin position="220"/>
        <end position="237"/>
    </location>
</feature>
<evidence type="ECO:0000256" key="5">
    <source>
        <dbReference type="ARBA" id="ARBA00023136"/>
    </source>
</evidence>
<keyword evidence="5 6" id="KW-0472">Membrane</keyword>
<feature type="transmembrane region" description="Helical" evidence="6">
    <location>
        <begin position="327"/>
        <end position="344"/>
    </location>
</feature>
<feature type="transmembrane region" description="Helical" evidence="6">
    <location>
        <begin position="653"/>
        <end position="681"/>
    </location>
</feature>
<evidence type="ECO:0000259" key="7">
    <source>
        <dbReference type="Pfam" id="PF03600"/>
    </source>
</evidence>
<keyword evidence="2" id="KW-0813">Transport</keyword>
<dbReference type="Proteomes" id="UP001059596">
    <property type="component" value="Unassembled WGS sequence"/>
</dbReference>
<feature type="transmembrane region" description="Helical" evidence="6">
    <location>
        <begin position="196"/>
        <end position="214"/>
    </location>
</feature>
<dbReference type="PANTHER" id="PTHR43568">
    <property type="entry name" value="P PROTEIN"/>
    <property type="match status" value="1"/>
</dbReference>
<comment type="caution">
    <text evidence="8">The sequence shown here is derived from an EMBL/GenBank/DDBJ whole genome shotgun (WGS) entry which is preliminary data.</text>
</comment>
<evidence type="ECO:0000256" key="6">
    <source>
        <dbReference type="SAM" id="Phobius"/>
    </source>
</evidence>
<protein>
    <recommendedName>
        <fullName evidence="7">Citrate transporter-like domain-containing protein</fullName>
    </recommendedName>
</protein>
<dbReference type="AlphaFoldDB" id="A0A9Q0BNR7"/>
<sequence>MDDVPVSRKGTRRGEPETTKGYICLIIKLTILVGIWIVFTCVLLTYDTNQLNESLVTVMPNQTTFKSLKLEQDTVKIFLRGAINKYLTKHLIKASNFSAVAVRLEWWDFHLNRSYLRTHRWNVYLTRDIRKYRQVKKIFHFSLSGKYEIRALENSMGHTGAHDWGFAKTVISFESMSDYPVGLHMTVDTRPMTAKYVNLYAAFLVIGFYVVIVWELADRTLCTLLVASAGLALLAVLGNKPTFATISSWIGWESMMLLLGNMIMMSLMAETGFFDYLAVVAYRISKGNPWFLIALLGVVVGLTSAFLDNATVVLFFSPPVIRLCEAMSLRTTLVLIILALYANVGGSVTPVGGAPNAIIATNKEVAKMSFIRFSIQMLPAAVVCMITIFALVYLFLGNRIFILDDNQLELTEKRREEMRPSFDIQLRIAELRRRQSARSFVRPVPNYFETLAHLEANHKIRKKMLLVQSLLALFFAVSCFILQSVPWAIPGASLGWISILAAFLLLILADKKDLTETLARLEWHTMLYLASLFVLTEVVYSLGFIHWLGKQAVTAIIQVDEQHQNMVGMLLVLWLSAIMSAFIDNAAVAAIMVKLCIDLAYHEKVAVTLLPLIWASTFGTCYGASGSLLGSMANEFVAVIGSQYGYQITFKSFFVVGFPIMLTTVVICSIFLIMANSIFAWH</sequence>
<keyword evidence="4 6" id="KW-1133">Transmembrane helix</keyword>
<proteinExistence type="predicted"/>
<evidence type="ECO:0000256" key="3">
    <source>
        <dbReference type="ARBA" id="ARBA00022692"/>
    </source>
</evidence>
<dbReference type="InterPro" id="IPR004680">
    <property type="entry name" value="Cit_transptr-like_dom"/>
</dbReference>
<feature type="transmembrane region" description="Helical" evidence="6">
    <location>
        <begin position="289"/>
        <end position="315"/>
    </location>
</feature>
<feature type="transmembrane region" description="Helical" evidence="6">
    <location>
        <begin position="489"/>
        <end position="508"/>
    </location>
</feature>
<evidence type="ECO:0000313" key="9">
    <source>
        <dbReference type="Proteomes" id="UP001059596"/>
    </source>
</evidence>
<dbReference type="PANTHER" id="PTHR43568:SF1">
    <property type="entry name" value="P PROTEIN"/>
    <property type="match status" value="1"/>
</dbReference>
<evidence type="ECO:0000256" key="2">
    <source>
        <dbReference type="ARBA" id="ARBA00022448"/>
    </source>
</evidence>
<feature type="transmembrane region" description="Helical" evidence="6">
    <location>
        <begin position="465"/>
        <end position="483"/>
    </location>
</feature>
<feature type="transmembrane region" description="Helical" evidence="6">
    <location>
        <begin position="20"/>
        <end position="46"/>
    </location>
</feature>
<gene>
    <name evidence="8" type="ORF">M5D96_007949</name>
</gene>
<name>A0A9Q0BNR7_9MUSC</name>
<reference evidence="8" key="1">
    <citation type="journal article" date="2023" name="Genome Biol. Evol.">
        <title>Long-read-based Genome Assembly of Drosophila gunungcola Reveals Fewer Chemosensory Genes in Flower-breeding Species.</title>
        <authorList>
            <person name="Negi A."/>
            <person name="Liao B.Y."/>
            <person name="Yeh S.D."/>
        </authorList>
    </citation>
    <scope>NUCLEOTIDE SEQUENCE</scope>
    <source>
        <strain evidence="8">Sukarami</strain>
    </source>
</reference>
<dbReference type="GO" id="GO:0016020">
    <property type="term" value="C:membrane"/>
    <property type="evidence" value="ECO:0007669"/>
    <property type="project" value="UniProtKB-SubCell"/>
</dbReference>
<feature type="transmembrane region" description="Helical" evidence="6">
    <location>
        <begin position="605"/>
        <end position="625"/>
    </location>
</feature>
<evidence type="ECO:0000313" key="8">
    <source>
        <dbReference type="EMBL" id="KAI8039227.1"/>
    </source>
</evidence>
<dbReference type="CDD" id="cd01116">
    <property type="entry name" value="P_permease"/>
    <property type="match status" value="1"/>
</dbReference>
<feature type="transmembrane region" description="Helical" evidence="6">
    <location>
        <begin position="249"/>
        <end position="269"/>
    </location>
</feature>
<dbReference type="InterPro" id="IPR051475">
    <property type="entry name" value="Diverse_Ion_Transporter"/>
</dbReference>
<dbReference type="OrthoDB" id="442352at2759"/>
<comment type="subcellular location">
    <subcellularLocation>
        <location evidence="1">Membrane</location>
        <topology evidence="1">Multi-pass membrane protein</topology>
    </subcellularLocation>
</comment>
<dbReference type="GO" id="GO:0055085">
    <property type="term" value="P:transmembrane transport"/>
    <property type="evidence" value="ECO:0007669"/>
    <property type="project" value="InterPro"/>
</dbReference>